<gene>
    <name evidence="5" type="ORF">DQX05_14470</name>
</gene>
<dbReference type="PROSITE" id="PS01117">
    <property type="entry name" value="HTH_MARR_1"/>
    <property type="match status" value="1"/>
</dbReference>
<keyword evidence="2" id="KW-0238">DNA-binding</keyword>
<dbReference type="EMBL" id="QYZD01000012">
    <property type="protein sequence ID" value="RJG23078.1"/>
    <property type="molecule type" value="Genomic_DNA"/>
</dbReference>
<evidence type="ECO:0000313" key="5">
    <source>
        <dbReference type="EMBL" id="RJG23078.1"/>
    </source>
</evidence>
<evidence type="ECO:0000256" key="3">
    <source>
        <dbReference type="ARBA" id="ARBA00023163"/>
    </source>
</evidence>
<feature type="domain" description="HTH marR-type" evidence="4">
    <location>
        <begin position="3"/>
        <end position="142"/>
    </location>
</feature>
<dbReference type="PANTHER" id="PTHR33164:SF43">
    <property type="entry name" value="HTH-TYPE TRANSCRIPTIONAL REPRESSOR YETL"/>
    <property type="match status" value="1"/>
</dbReference>
<dbReference type="Pfam" id="PF12802">
    <property type="entry name" value="MarR_2"/>
    <property type="match status" value="1"/>
</dbReference>
<dbReference type="Proteomes" id="UP000266177">
    <property type="component" value="Unassembled WGS sequence"/>
</dbReference>
<dbReference type="PRINTS" id="PR00598">
    <property type="entry name" value="HTHMARR"/>
</dbReference>
<dbReference type="InterPro" id="IPR036390">
    <property type="entry name" value="WH_DNA-bd_sf"/>
</dbReference>
<sequence>MATHKELYVIQQIYGTLFPLANKLQTKGDAYLSGITSRQFMVMLAILHLPEGEATIINIANKLGTTKQSARQMISSLEQKGYIVAKPSQSDRRAVNISITDAGKEIMLKSGESSVSFFADLSQPFTLAEMEQLWTLLKKLYRFDGGDQDGFEENVCLAKGREEEEMTKRTLEQFSRQRAADAEPIVDKLNGIAKREGVEHDV</sequence>
<comment type="caution">
    <text evidence="5">The sequence shown here is derived from an EMBL/GenBank/DDBJ whole genome shotgun (WGS) entry which is preliminary data.</text>
</comment>
<evidence type="ECO:0000313" key="6">
    <source>
        <dbReference type="Proteomes" id="UP000266177"/>
    </source>
</evidence>
<dbReference type="GO" id="GO:0003677">
    <property type="term" value="F:DNA binding"/>
    <property type="evidence" value="ECO:0007669"/>
    <property type="project" value="UniProtKB-KW"/>
</dbReference>
<dbReference type="PROSITE" id="PS50995">
    <property type="entry name" value="HTH_MARR_2"/>
    <property type="match status" value="1"/>
</dbReference>
<keyword evidence="1" id="KW-0805">Transcription regulation</keyword>
<dbReference type="Gene3D" id="1.10.10.10">
    <property type="entry name" value="Winged helix-like DNA-binding domain superfamily/Winged helix DNA-binding domain"/>
    <property type="match status" value="1"/>
</dbReference>
<dbReference type="InterPro" id="IPR039422">
    <property type="entry name" value="MarR/SlyA-like"/>
</dbReference>
<proteinExistence type="predicted"/>
<name>A0A3A3GFZ9_PANTH</name>
<dbReference type="SUPFAM" id="SSF46785">
    <property type="entry name" value="Winged helix' DNA-binding domain"/>
    <property type="match status" value="1"/>
</dbReference>
<dbReference type="InterPro" id="IPR000835">
    <property type="entry name" value="HTH_MarR-typ"/>
</dbReference>
<dbReference type="PANTHER" id="PTHR33164">
    <property type="entry name" value="TRANSCRIPTIONAL REGULATOR, MARR FAMILY"/>
    <property type="match status" value="1"/>
</dbReference>
<dbReference type="RefSeq" id="WP_119794287.1">
    <property type="nucleotide sequence ID" value="NZ_QYZD01000012.1"/>
</dbReference>
<protein>
    <submittedName>
        <fullName evidence="5">MarR family transcriptional regulator</fullName>
    </submittedName>
</protein>
<organism evidence="5 6">
    <name type="scientific">Paenibacillus thiaminolyticus</name>
    <name type="common">Bacillus thiaminolyticus</name>
    <dbReference type="NCBI Taxonomy" id="49283"/>
    <lineage>
        <taxon>Bacteria</taxon>
        <taxon>Bacillati</taxon>
        <taxon>Bacillota</taxon>
        <taxon>Bacilli</taxon>
        <taxon>Bacillales</taxon>
        <taxon>Paenibacillaceae</taxon>
        <taxon>Paenibacillus</taxon>
    </lineage>
</organism>
<dbReference type="SMART" id="SM00347">
    <property type="entry name" value="HTH_MARR"/>
    <property type="match status" value="1"/>
</dbReference>
<dbReference type="GO" id="GO:0003700">
    <property type="term" value="F:DNA-binding transcription factor activity"/>
    <property type="evidence" value="ECO:0007669"/>
    <property type="project" value="InterPro"/>
</dbReference>
<keyword evidence="3" id="KW-0804">Transcription</keyword>
<dbReference type="GO" id="GO:0006950">
    <property type="term" value="P:response to stress"/>
    <property type="evidence" value="ECO:0007669"/>
    <property type="project" value="TreeGrafter"/>
</dbReference>
<evidence type="ECO:0000259" key="4">
    <source>
        <dbReference type="PROSITE" id="PS50995"/>
    </source>
</evidence>
<dbReference type="OrthoDB" id="1644269at2"/>
<evidence type="ECO:0000256" key="2">
    <source>
        <dbReference type="ARBA" id="ARBA00023125"/>
    </source>
</evidence>
<dbReference type="InterPro" id="IPR023187">
    <property type="entry name" value="Tscrpt_reg_MarR-type_CS"/>
</dbReference>
<accession>A0A3A3GFZ9</accession>
<reference evidence="5 6" key="1">
    <citation type="submission" date="2018-09" db="EMBL/GenBank/DDBJ databases">
        <title>Paenibacillus SK2017-BO5.</title>
        <authorList>
            <person name="Piskunova J.V."/>
            <person name="Dubiley S.A."/>
            <person name="Severinov K.V."/>
        </authorList>
    </citation>
    <scope>NUCLEOTIDE SEQUENCE [LARGE SCALE GENOMIC DNA]</scope>
    <source>
        <strain evidence="5 6">BO5</strain>
    </source>
</reference>
<evidence type="ECO:0000256" key="1">
    <source>
        <dbReference type="ARBA" id="ARBA00023015"/>
    </source>
</evidence>
<dbReference type="AlphaFoldDB" id="A0A3A3GFZ9"/>
<dbReference type="InterPro" id="IPR036388">
    <property type="entry name" value="WH-like_DNA-bd_sf"/>
</dbReference>